<dbReference type="Proteomes" id="UP000432089">
    <property type="component" value="Unassembled WGS sequence"/>
</dbReference>
<dbReference type="SUPFAM" id="SSF46785">
    <property type="entry name" value="Winged helix' DNA-binding domain"/>
    <property type="match status" value="1"/>
</dbReference>
<dbReference type="GO" id="GO:0003677">
    <property type="term" value="F:DNA binding"/>
    <property type="evidence" value="ECO:0007669"/>
    <property type="project" value="UniProtKB-KW"/>
</dbReference>
<dbReference type="Pfam" id="PF07729">
    <property type="entry name" value="FCD"/>
    <property type="match status" value="1"/>
</dbReference>
<evidence type="ECO:0000259" key="4">
    <source>
        <dbReference type="PROSITE" id="PS50949"/>
    </source>
</evidence>
<dbReference type="Gene3D" id="1.10.10.10">
    <property type="entry name" value="Winged helix-like DNA-binding domain superfamily/Winged helix DNA-binding domain"/>
    <property type="match status" value="1"/>
</dbReference>
<proteinExistence type="predicted"/>
<accession>A0A7V7PLY2</accession>
<feature type="domain" description="HTH gntR-type" evidence="4">
    <location>
        <begin position="5"/>
        <end position="73"/>
    </location>
</feature>
<evidence type="ECO:0000256" key="2">
    <source>
        <dbReference type="ARBA" id="ARBA00023125"/>
    </source>
</evidence>
<name>A0A7V7PLY2_9HYPH</name>
<dbReference type="CDD" id="cd07377">
    <property type="entry name" value="WHTH_GntR"/>
    <property type="match status" value="1"/>
</dbReference>
<dbReference type="EMBL" id="VZDO01000015">
    <property type="protein sequence ID" value="KAB0677712.1"/>
    <property type="molecule type" value="Genomic_DNA"/>
</dbReference>
<dbReference type="SMART" id="SM00345">
    <property type="entry name" value="HTH_GNTR"/>
    <property type="match status" value="1"/>
</dbReference>
<dbReference type="PROSITE" id="PS50949">
    <property type="entry name" value="HTH_GNTR"/>
    <property type="match status" value="1"/>
</dbReference>
<dbReference type="PANTHER" id="PTHR43537:SF44">
    <property type="entry name" value="GNTR FAMILY REGULATORY PROTEIN"/>
    <property type="match status" value="1"/>
</dbReference>
<keyword evidence="1" id="KW-0805">Transcription regulation</keyword>
<dbReference type="InterPro" id="IPR036388">
    <property type="entry name" value="WH-like_DNA-bd_sf"/>
</dbReference>
<dbReference type="SUPFAM" id="SSF48008">
    <property type="entry name" value="GntR ligand-binding domain-like"/>
    <property type="match status" value="1"/>
</dbReference>
<keyword evidence="6" id="KW-1185">Reference proteome</keyword>
<reference evidence="5 6" key="1">
    <citation type="submission" date="2019-09" db="EMBL/GenBank/DDBJ databases">
        <title>YIM 132180 draft genome.</title>
        <authorList>
            <person name="Zhang K."/>
        </authorList>
    </citation>
    <scope>NUCLEOTIDE SEQUENCE [LARGE SCALE GENOMIC DNA]</scope>
    <source>
        <strain evidence="5 6">YIM 132180</strain>
    </source>
</reference>
<keyword evidence="2" id="KW-0238">DNA-binding</keyword>
<dbReference type="GO" id="GO:0003700">
    <property type="term" value="F:DNA-binding transcription factor activity"/>
    <property type="evidence" value="ECO:0007669"/>
    <property type="project" value="InterPro"/>
</dbReference>
<dbReference type="InterPro" id="IPR011711">
    <property type="entry name" value="GntR_C"/>
</dbReference>
<keyword evidence="3" id="KW-0804">Transcription</keyword>
<dbReference type="InterPro" id="IPR000524">
    <property type="entry name" value="Tscrpt_reg_HTH_GntR"/>
</dbReference>
<evidence type="ECO:0000256" key="1">
    <source>
        <dbReference type="ARBA" id="ARBA00023015"/>
    </source>
</evidence>
<dbReference type="InterPro" id="IPR008920">
    <property type="entry name" value="TF_FadR/GntR_C"/>
</dbReference>
<gene>
    <name evidence="5" type="ORF">F6X38_17155</name>
</gene>
<organism evidence="5 6">
    <name type="scientific">Plantimonas leprariae</name>
    <dbReference type="NCBI Taxonomy" id="2615207"/>
    <lineage>
        <taxon>Bacteria</taxon>
        <taxon>Pseudomonadati</taxon>
        <taxon>Pseudomonadota</taxon>
        <taxon>Alphaproteobacteria</taxon>
        <taxon>Hyphomicrobiales</taxon>
        <taxon>Aurantimonadaceae</taxon>
        <taxon>Plantimonas</taxon>
    </lineage>
</organism>
<dbReference type="InterPro" id="IPR036390">
    <property type="entry name" value="WH_DNA-bd_sf"/>
</dbReference>
<evidence type="ECO:0000256" key="3">
    <source>
        <dbReference type="ARBA" id="ARBA00023163"/>
    </source>
</evidence>
<evidence type="ECO:0000313" key="5">
    <source>
        <dbReference type="EMBL" id="KAB0677712.1"/>
    </source>
</evidence>
<dbReference type="SMART" id="SM00895">
    <property type="entry name" value="FCD"/>
    <property type="match status" value="1"/>
</dbReference>
<evidence type="ECO:0000313" key="6">
    <source>
        <dbReference type="Proteomes" id="UP000432089"/>
    </source>
</evidence>
<dbReference type="Pfam" id="PF00392">
    <property type="entry name" value="GntR"/>
    <property type="match status" value="1"/>
</dbReference>
<dbReference type="PANTHER" id="PTHR43537">
    <property type="entry name" value="TRANSCRIPTIONAL REGULATOR, GNTR FAMILY"/>
    <property type="match status" value="1"/>
</dbReference>
<dbReference type="RefSeq" id="WP_150971771.1">
    <property type="nucleotide sequence ID" value="NZ_VZDO01000015.1"/>
</dbReference>
<dbReference type="AlphaFoldDB" id="A0A7V7PLY2"/>
<sequence length="244" mass="25998">MGEGRRISGGVAHRLGTAIVTGRLSPGTLLDGEIEASNKLAVSRGAYREALRVLAAKGLVESRTKTGTRVTPRSRWRLLDPDVLGWFFETAEPDIAFIRALFELRQIVEPSAAALAAERRGAQDLARLKAAVDAMERFTFADERGRQADRTFHDAILRATGNEILANLGDGIGAAVRWTTLFKARFALAPRDPVPEHRGVFDAIAAGDGAEARARMAALVDAAQADIEAAFAAAPAAGVAQAIM</sequence>
<protein>
    <submittedName>
        <fullName evidence="5">FadR family transcriptional regulator</fullName>
    </submittedName>
</protein>
<comment type="caution">
    <text evidence="5">The sequence shown here is derived from an EMBL/GenBank/DDBJ whole genome shotgun (WGS) entry which is preliminary data.</text>
</comment>
<dbReference type="Gene3D" id="1.20.120.530">
    <property type="entry name" value="GntR ligand-binding domain-like"/>
    <property type="match status" value="1"/>
</dbReference>